<dbReference type="Proteomes" id="UP000613740">
    <property type="component" value="Unassembled WGS sequence"/>
</dbReference>
<dbReference type="EMBL" id="JAEHOD010000041">
    <property type="protein sequence ID" value="KAG2439112.1"/>
    <property type="molecule type" value="Genomic_DNA"/>
</dbReference>
<gene>
    <name evidence="3" type="ORF">HYH02_006634</name>
</gene>
<evidence type="ECO:0000256" key="1">
    <source>
        <dbReference type="SAM" id="MobiDB-lite"/>
    </source>
</evidence>
<feature type="transmembrane region" description="Helical" evidence="2">
    <location>
        <begin position="30"/>
        <end position="49"/>
    </location>
</feature>
<dbReference type="AlphaFoldDB" id="A0A835T8P5"/>
<keyword evidence="2" id="KW-1133">Transmembrane helix</keyword>
<evidence type="ECO:0000256" key="2">
    <source>
        <dbReference type="SAM" id="Phobius"/>
    </source>
</evidence>
<evidence type="ECO:0000313" key="3">
    <source>
        <dbReference type="EMBL" id="KAG2439112.1"/>
    </source>
</evidence>
<sequence>MAPVGTGAISGRRLWTLSKIWIAVRDVPEVAVLAVLGSGALAMGFYTYYREMWTPAGESFPSVDVRRDPDKQTAVMGSYNNPSLFYRVAQWKHDDKGYNTGVFDNRYRPFEYNLPTQGQVHSGPQYETESRTQQVGM</sequence>
<accession>A0A835T8P5</accession>
<proteinExistence type="predicted"/>
<dbReference type="OrthoDB" id="526719at2759"/>
<comment type="caution">
    <text evidence="3">The sequence shown here is derived from an EMBL/GenBank/DDBJ whole genome shotgun (WGS) entry which is preliminary data.</text>
</comment>
<feature type="region of interest" description="Disordered" evidence="1">
    <location>
        <begin position="116"/>
        <end position="137"/>
    </location>
</feature>
<keyword evidence="2" id="KW-0812">Transmembrane</keyword>
<keyword evidence="2" id="KW-0472">Membrane</keyword>
<keyword evidence="4" id="KW-1185">Reference proteome</keyword>
<reference evidence="3" key="1">
    <citation type="journal article" date="2020" name="bioRxiv">
        <title>Comparative genomics of Chlamydomonas.</title>
        <authorList>
            <person name="Craig R.J."/>
            <person name="Hasan A.R."/>
            <person name="Ness R.W."/>
            <person name="Keightley P.D."/>
        </authorList>
    </citation>
    <scope>NUCLEOTIDE SEQUENCE</scope>
    <source>
        <strain evidence="3">CCAP 11/173</strain>
    </source>
</reference>
<name>A0A835T8P5_9CHLO</name>
<evidence type="ECO:0000313" key="4">
    <source>
        <dbReference type="Proteomes" id="UP000613740"/>
    </source>
</evidence>
<organism evidence="3 4">
    <name type="scientific">Chlamydomonas schloesseri</name>
    <dbReference type="NCBI Taxonomy" id="2026947"/>
    <lineage>
        <taxon>Eukaryota</taxon>
        <taxon>Viridiplantae</taxon>
        <taxon>Chlorophyta</taxon>
        <taxon>core chlorophytes</taxon>
        <taxon>Chlorophyceae</taxon>
        <taxon>CS clade</taxon>
        <taxon>Chlamydomonadales</taxon>
        <taxon>Chlamydomonadaceae</taxon>
        <taxon>Chlamydomonas</taxon>
    </lineage>
</organism>
<protein>
    <submittedName>
        <fullName evidence="3">Uncharacterized protein</fullName>
    </submittedName>
</protein>